<dbReference type="EMBL" id="MCFF01000002">
    <property type="protein sequence ID" value="ORZ28501.1"/>
    <property type="molecule type" value="Genomic_DNA"/>
</dbReference>
<evidence type="ECO:0000256" key="6">
    <source>
        <dbReference type="ARBA" id="ARBA00022763"/>
    </source>
</evidence>
<dbReference type="OrthoDB" id="10072614at2759"/>
<dbReference type="Proteomes" id="UP000193648">
    <property type="component" value="Unassembled WGS sequence"/>
</dbReference>
<evidence type="ECO:0000256" key="3">
    <source>
        <dbReference type="ARBA" id="ARBA00006793"/>
    </source>
</evidence>
<evidence type="ECO:0000256" key="12">
    <source>
        <dbReference type="SAM" id="Coils"/>
    </source>
</evidence>
<accession>A0A1Y2H3D4</accession>
<dbReference type="GO" id="GO:0005634">
    <property type="term" value="C:nucleus"/>
    <property type="evidence" value="ECO:0007669"/>
    <property type="project" value="UniProtKB-SubCell"/>
</dbReference>
<keyword evidence="10" id="KW-0234">DNA repair</keyword>
<evidence type="ECO:0000256" key="10">
    <source>
        <dbReference type="ARBA" id="ARBA00023204"/>
    </source>
</evidence>
<sequence>MTESKKRRIIEEEEEEEIHAGHQARNGGAKALKLAKNKRSKHEESEEEREQTIDEDEEETSFREEPEGEGWVNDDEQERGLPAVVDDVTWRQRADLEFEKSKSQRGRQGTVAEMGVIEIIEMFDFMCHRHLKVPFGPKINFIIGHNGSGKSAILTAIMVCLGGKANATNRAQSLKALIREGASQTEVRLQLRNRGPDAFKPEIYGESIIIERRISKDGASGYKIKSSKGKTISTKRDELAAMCDHMNIQVDNPMNVLSQDTARQFLQSSTGEEKYKFFSRGTQLTQLSIDYEIIRECIDTMQSTLKTKTEILPELYEMAKAAQARFKDSQQAATLELKVEDLKNQVAWAQIEELEKGVKQMEKELNTLMAKIPAIEKKHAQEQAIITEIDRKIQELESNADEHASSNAPTHERKKQLEQELRAKRDELKGYQDEERTVNEEIKSLKEQIRNFDQKIEQEMKKIQKQSRRAEVEGKIQLLTEQIEASKRQLAETRENYSVLDQQVQQSNERLEQSNGAAKKIKMDLNEAKDRIRQINDQKQNSLKAFGSTVPEVLESIQEVTRRGGWRGEPPVGPLGHHVKLRDQQWAPTIESALGNVLNAFAVTTDADRNTLFGILKRHRCNSDILLTRKIIFDYSDKEPSSRFLTINRVLEFDNEWVRRLLIDKNGIESTILIEKREDADRVTSSGPHGGFPDKVTQCFTMNLMRVGDRQGGAASIMMAKYRGPPRLSQNVDQELQEHEGTIRRLEDSLRYRIRESQELLSDVENKDRERIQAKRQLSTLEKEIRLKTRAIEDLRDSLQEDEPANIQAYEESKQQALERIEAMKTQYEPIALHKQAITESMEPIRQQVMELNELIRNHESKASKIRNELDKLAMEKEEYLRRIEHWDKKLREGSEAVRIAEIELQNKSKNLEVSTEKARRYCERVKVTNTIPQLEREIKSLQERLKEQEAQRGCTLEEIAIDMKRKQDEYKSAKLAIHQLAQLVSHLKSTLHQRLSRWREFRSQMSLRSKINFSLQLSQRGYSGDLEFHHQEKSLTIRVETEDQRSGKAGIARDKDPKSLSGGEKSFSTICLLLALWDSMSSSIRCLDEFDVFMDAVNRRISMKMLIDTARESDGVQYILITPQDASSVSPGPDVRVHRLHDPERNQQTIM</sequence>
<evidence type="ECO:0000256" key="8">
    <source>
        <dbReference type="ARBA" id="ARBA00023054"/>
    </source>
</evidence>
<feature type="compositionally biased region" description="Basic and acidic residues" evidence="13">
    <location>
        <begin position="1046"/>
        <end position="1059"/>
    </location>
</feature>
<feature type="region of interest" description="Disordered" evidence="13">
    <location>
        <begin position="1046"/>
        <end position="1065"/>
    </location>
</feature>
<evidence type="ECO:0000256" key="13">
    <source>
        <dbReference type="SAM" id="MobiDB-lite"/>
    </source>
</evidence>
<keyword evidence="16" id="KW-1185">Reference proteome</keyword>
<keyword evidence="6" id="KW-0227">DNA damage</keyword>
<evidence type="ECO:0000259" key="14">
    <source>
        <dbReference type="Pfam" id="PF02463"/>
    </source>
</evidence>
<dbReference type="GO" id="GO:0003684">
    <property type="term" value="F:damaged DNA binding"/>
    <property type="evidence" value="ECO:0007669"/>
    <property type="project" value="TreeGrafter"/>
</dbReference>
<keyword evidence="4" id="KW-0158">Chromosome</keyword>
<feature type="coiled-coil region" evidence="12">
    <location>
        <begin position="332"/>
        <end position="545"/>
    </location>
</feature>
<dbReference type="GO" id="GO:0030915">
    <property type="term" value="C:Smc5-Smc6 complex"/>
    <property type="evidence" value="ECO:0007669"/>
    <property type="project" value="TreeGrafter"/>
</dbReference>
<gene>
    <name evidence="15" type="ORF">BCR41DRAFT_345438</name>
</gene>
<evidence type="ECO:0000256" key="7">
    <source>
        <dbReference type="ARBA" id="ARBA00022840"/>
    </source>
</evidence>
<dbReference type="PANTHER" id="PTHR19306">
    <property type="entry name" value="STRUCTURAL MAINTENANCE OF CHROMOSOMES 5,6 SMC5, SMC6"/>
    <property type="match status" value="1"/>
</dbReference>
<evidence type="ECO:0000313" key="15">
    <source>
        <dbReference type="EMBL" id="ORZ28501.1"/>
    </source>
</evidence>
<proteinExistence type="inferred from homology"/>
<dbReference type="GO" id="GO:0003697">
    <property type="term" value="F:single-stranded DNA binding"/>
    <property type="evidence" value="ECO:0007669"/>
    <property type="project" value="TreeGrafter"/>
</dbReference>
<dbReference type="InterPro" id="IPR003395">
    <property type="entry name" value="RecF/RecN/SMC_N"/>
</dbReference>
<reference evidence="15 16" key="1">
    <citation type="submission" date="2016-07" db="EMBL/GenBank/DDBJ databases">
        <title>Pervasive Adenine N6-methylation of Active Genes in Fungi.</title>
        <authorList>
            <consortium name="DOE Joint Genome Institute"/>
            <person name="Mondo S.J."/>
            <person name="Dannebaum R.O."/>
            <person name="Kuo R.C."/>
            <person name="Labutti K."/>
            <person name="Haridas S."/>
            <person name="Kuo A."/>
            <person name="Salamov A."/>
            <person name="Ahrendt S.R."/>
            <person name="Lipzen A."/>
            <person name="Sullivan W."/>
            <person name="Andreopoulos W.B."/>
            <person name="Clum A."/>
            <person name="Lindquist E."/>
            <person name="Daum C."/>
            <person name="Ramamoorthy G.K."/>
            <person name="Gryganskyi A."/>
            <person name="Culley D."/>
            <person name="Magnuson J.K."/>
            <person name="James T.Y."/>
            <person name="O'Malley M.A."/>
            <person name="Stajich J.E."/>
            <person name="Spatafora J.W."/>
            <person name="Visel A."/>
            <person name="Grigoriev I.V."/>
        </authorList>
    </citation>
    <scope>NUCLEOTIDE SEQUENCE [LARGE SCALE GENOMIC DNA]</scope>
    <source>
        <strain evidence="15 16">NRRL 3116</strain>
    </source>
</reference>
<comment type="subcellular location">
    <subcellularLocation>
        <location evidence="2">Chromosome</location>
    </subcellularLocation>
    <subcellularLocation>
        <location evidence="1">Nucleus</location>
    </subcellularLocation>
</comment>
<evidence type="ECO:0000256" key="1">
    <source>
        <dbReference type="ARBA" id="ARBA00004123"/>
    </source>
</evidence>
<keyword evidence="7" id="KW-0067">ATP-binding</keyword>
<dbReference type="AlphaFoldDB" id="A0A1Y2H3D4"/>
<feature type="compositionally biased region" description="Acidic residues" evidence="13">
    <location>
        <begin position="45"/>
        <end position="59"/>
    </location>
</feature>
<feature type="region of interest" description="Disordered" evidence="13">
    <location>
        <begin position="1126"/>
        <end position="1152"/>
    </location>
</feature>
<evidence type="ECO:0000256" key="5">
    <source>
        <dbReference type="ARBA" id="ARBA00022741"/>
    </source>
</evidence>
<dbReference type="FunCoup" id="A0A1Y2H3D4">
    <property type="interactions" value="583"/>
</dbReference>
<evidence type="ECO:0000256" key="2">
    <source>
        <dbReference type="ARBA" id="ARBA00004286"/>
    </source>
</evidence>
<dbReference type="GeneID" id="33564557"/>
<evidence type="ECO:0000313" key="16">
    <source>
        <dbReference type="Proteomes" id="UP000193648"/>
    </source>
</evidence>
<organism evidence="15 16">
    <name type="scientific">Lobosporangium transversale</name>
    <dbReference type="NCBI Taxonomy" id="64571"/>
    <lineage>
        <taxon>Eukaryota</taxon>
        <taxon>Fungi</taxon>
        <taxon>Fungi incertae sedis</taxon>
        <taxon>Mucoromycota</taxon>
        <taxon>Mortierellomycotina</taxon>
        <taxon>Mortierellomycetes</taxon>
        <taxon>Mortierellales</taxon>
        <taxon>Mortierellaceae</taxon>
        <taxon>Lobosporangium</taxon>
    </lineage>
</organism>
<dbReference type="RefSeq" id="XP_021886186.1">
    <property type="nucleotide sequence ID" value="XM_022022713.1"/>
</dbReference>
<dbReference type="GO" id="GO:0016787">
    <property type="term" value="F:hydrolase activity"/>
    <property type="evidence" value="ECO:0007669"/>
    <property type="project" value="UniProtKB-KW"/>
</dbReference>
<keyword evidence="5" id="KW-0547">Nucleotide-binding</keyword>
<dbReference type="Pfam" id="PF02463">
    <property type="entry name" value="SMC_N"/>
    <property type="match status" value="1"/>
</dbReference>
<feature type="domain" description="RecF/RecN/SMC N-terminal" evidence="14">
    <location>
        <begin position="120"/>
        <end position="1125"/>
    </location>
</feature>
<evidence type="ECO:0000256" key="9">
    <source>
        <dbReference type="ARBA" id="ARBA00023172"/>
    </source>
</evidence>
<feature type="region of interest" description="Disordered" evidence="13">
    <location>
        <begin position="1"/>
        <end position="74"/>
    </location>
</feature>
<dbReference type="GO" id="GO:0005524">
    <property type="term" value="F:ATP binding"/>
    <property type="evidence" value="ECO:0007669"/>
    <property type="project" value="UniProtKB-KW"/>
</dbReference>
<keyword evidence="9" id="KW-0233">DNA recombination</keyword>
<keyword evidence="8 12" id="KW-0175">Coiled coil</keyword>
<protein>
    <submittedName>
        <fullName evidence="15">p-loop containing nucleoside triphosphate hydrolase protein</fullName>
    </submittedName>
</protein>
<dbReference type="SUPFAM" id="SSF52540">
    <property type="entry name" value="P-loop containing nucleoside triphosphate hydrolases"/>
    <property type="match status" value="2"/>
</dbReference>
<feature type="compositionally biased region" description="Basic and acidic residues" evidence="13">
    <location>
        <begin position="1136"/>
        <end position="1146"/>
    </location>
</feature>
<keyword evidence="11" id="KW-0539">Nucleus</keyword>
<dbReference type="GO" id="GO:0035861">
    <property type="term" value="C:site of double-strand break"/>
    <property type="evidence" value="ECO:0007669"/>
    <property type="project" value="TreeGrafter"/>
</dbReference>
<name>A0A1Y2H3D4_9FUNG</name>
<dbReference type="InParanoid" id="A0A1Y2H3D4"/>
<dbReference type="InterPro" id="IPR027417">
    <property type="entry name" value="P-loop_NTPase"/>
</dbReference>
<dbReference type="PANTHER" id="PTHR19306:SF6">
    <property type="entry name" value="STRUCTURAL MAINTENANCE OF CHROMOSOMES PROTEIN 6"/>
    <property type="match status" value="1"/>
</dbReference>
<evidence type="ECO:0000256" key="4">
    <source>
        <dbReference type="ARBA" id="ARBA00022454"/>
    </source>
</evidence>
<comment type="caution">
    <text evidence="15">The sequence shown here is derived from an EMBL/GenBank/DDBJ whole genome shotgun (WGS) entry which is preliminary data.</text>
</comment>
<dbReference type="GO" id="GO:0000724">
    <property type="term" value="P:double-strand break repair via homologous recombination"/>
    <property type="evidence" value="ECO:0007669"/>
    <property type="project" value="TreeGrafter"/>
</dbReference>
<feature type="coiled-coil region" evidence="12">
    <location>
        <begin position="729"/>
        <end position="890"/>
    </location>
</feature>
<dbReference type="Gene3D" id="3.40.50.300">
    <property type="entry name" value="P-loop containing nucleotide triphosphate hydrolases"/>
    <property type="match status" value="2"/>
</dbReference>
<dbReference type="STRING" id="64571.A0A1Y2H3D4"/>
<feature type="coiled-coil region" evidence="12">
    <location>
        <begin position="925"/>
        <end position="984"/>
    </location>
</feature>
<keyword evidence="15" id="KW-0378">Hydrolase</keyword>
<evidence type="ECO:0000256" key="11">
    <source>
        <dbReference type="ARBA" id="ARBA00023242"/>
    </source>
</evidence>
<comment type="similarity">
    <text evidence="3">Belongs to the SMC family. SMC6 subfamily.</text>
</comment>